<accession>A0ABP0P3T1</accession>
<evidence type="ECO:0000256" key="1">
    <source>
        <dbReference type="SAM" id="MobiDB-lite"/>
    </source>
</evidence>
<organism evidence="2 3">
    <name type="scientific">Durusdinium trenchii</name>
    <dbReference type="NCBI Taxonomy" id="1381693"/>
    <lineage>
        <taxon>Eukaryota</taxon>
        <taxon>Sar</taxon>
        <taxon>Alveolata</taxon>
        <taxon>Dinophyceae</taxon>
        <taxon>Suessiales</taxon>
        <taxon>Symbiodiniaceae</taxon>
        <taxon>Durusdinium</taxon>
    </lineage>
</organism>
<gene>
    <name evidence="2" type="ORF">SCF082_LOCUS34741</name>
</gene>
<evidence type="ECO:0000313" key="3">
    <source>
        <dbReference type="Proteomes" id="UP001642464"/>
    </source>
</evidence>
<dbReference type="Proteomes" id="UP001642464">
    <property type="component" value="Unassembled WGS sequence"/>
</dbReference>
<protein>
    <submittedName>
        <fullName evidence="2">Uncharacterized protein</fullName>
    </submittedName>
</protein>
<name>A0ABP0P3T1_9DINO</name>
<dbReference type="EMBL" id="CAXAMM010032223">
    <property type="protein sequence ID" value="CAK9069365.1"/>
    <property type="molecule type" value="Genomic_DNA"/>
</dbReference>
<reference evidence="2 3" key="1">
    <citation type="submission" date="2024-02" db="EMBL/GenBank/DDBJ databases">
        <authorList>
            <person name="Chen Y."/>
            <person name="Shah S."/>
            <person name="Dougan E. K."/>
            <person name="Thang M."/>
            <person name="Chan C."/>
        </authorList>
    </citation>
    <scope>NUCLEOTIDE SEQUENCE [LARGE SCALE GENOMIC DNA]</scope>
</reference>
<keyword evidence="3" id="KW-1185">Reference proteome</keyword>
<proteinExistence type="predicted"/>
<feature type="region of interest" description="Disordered" evidence="1">
    <location>
        <begin position="110"/>
        <end position="145"/>
    </location>
</feature>
<sequence>MDEWLSCNGEWRKSTLFKKMIERKTTSTHGARVWMTFQQIAEKYKSEEVARRIVEAKLADPELRRTQVKDHPDCPESEELRLYLVWESEGVSEVHDSVIEDIFQAVDGDSSDDEAQVSKKSVKKSVKKSASSASEGSDDDSDESDKKVMVLELMINRMMTLMQDSRGSLHPVTQKLASKYDKGTKNAIEYVDLPVKYLNEDGRIVVCTEPWPIIDVHSIMHFLIEEAGVEIPASDIRNYWARSKEHGERWAQDESNHHRGHKFQVVELRGDWQWHKKVFKFWECQWNSVKTMCPFCNAKGQSDNPSELYWNLDEPIYEFNLVEFLSQRMPPRGVCPLIGLQGFDPSIIRWCLMHTLHLGLLYTANGGTMQLGCTTGKFFHLFMISEETESGQPQFSTVLVIHA</sequence>
<comment type="caution">
    <text evidence="2">The sequence shown here is derived from an EMBL/GenBank/DDBJ whole genome shotgun (WGS) entry which is preliminary data.</text>
</comment>
<evidence type="ECO:0000313" key="2">
    <source>
        <dbReference type="EMBL" id="CAK9069365.1"/>
    </source>
</evidence>